<evidence type="ECO:0000256" key="2">
    <source>
        <dbReference type="ARBA" id="ARBA00022777"/>
    </source>
</evidence>
<dbReference type="OrthoDB" id="9813569at2"/>
<evidence type="ECO:0000259" key="3">
    <source>
        <dbReference type="Pfam" id="PF00294"/>
    </source>
</evidence>
<dbReference type="InterPro" id="IPR002173">
    <property type="entry name" value="Carboh/pur_kinase_PfkB_CS"/>
</dbReference>
<dbReference type="AlphaFoldDB" id="A0A559K7U4"/>
<evidence type="ECO:0000256" key="1">
    <source>
        <dbReference type="ARBA" id="ARBA00022679"/>
    </source>
</evidence>
<dbReference type="InterPro" id="IPR011611">
    <property type="entry name" value="PfkB_dom"/>
</dbReference>
<evidence type="ECO:0000313" key="4">
    <source>
        <dbReference type="EMBL" id="TVY08206.1"/>
    </source>
</evidence>
<dbReference type="InterPro" id="IPR029056">
    <property type="entry name" value="Ribokinase-like"/>
</dbReference>
<dbReference type="GO" id="GO:0016301">
    <property type="term" value="F:kinase activity"/>
    <property type="evidence" value="ECO:0007669"/>
    <property type="project" value="UniProtKB-KW"/>
</dbReference>
<keyword evidence="1" id="KW-0808">Transferase</keyword>
<feature type="domain" description="Carbohydrate kinase PfkB" evidence="3">
    <location>
        <begin position="19"/>
        <end position="313"/>
    </location>
</feature>
<dbReference type="SUPFAM" id="SSF53613">
    <property type="entry name" value="Ribokinase-like"/>
    <property type="match status" value="1"/>
</dbReference>
<dbReference type="PROSITE" id="PS00584">
    <property type="entry name" value="PFKB_KINASES_2"/>
    <property type="match status" value="1"/>
</dbReference>
<sequence>MVYLSRYTTAKGVQRVIKADVLAIGELNVDLIISGLTSMPELDREIIAKQASLALGSSTAICACGISKLDFKTAFIGKVGNDEYGKFVVDTLAAYKIDTSNIIVDSSVETGMTISLGYNNDRALITVLGSIDKLQGRDINFYAIKHLRHIHVGSFFLQSSLRKDLADIFRLAQENGISTSLDPGWDHSGTWDYGLKDVLRYTSIFLPNEQEALHISGCNSVEKAAEALSEFAETVAIKRGKDGCTVCSSSKLYTHESFLVENVVDTTGAGDSFNAGFIYGYLHNYTVEQCMRYGCACGAICVQQVGGATGCPTIGEVNDFLRNHS</sequence>
<organism evidence="4 5">
    <name type="scientific">Paenibacillus cremeus</name>
    <dbReference type="NCBI Taxonomy" id="2163881"/>
    <lineage>
        <taxon>Bacteria</taxon>
        <taxon>Bacillati</taxon>
        <taxon>Bacillota</taxon>
        <taxon>Bacilli</taxon>
        <taxon>Bacillales</taxon>
        <taxon>Paenibacillaceae</taxon>
        <taxon>Paenibacillus</taxon>
    </lineage>
</organism>
<dbReference type="Proteomes" id="UP000317036">
    <property type="component" value="Unassembled WGS sequence"/>
</dbReference>
<protein>
    <submittedName>
        <fullName evidence="4">Carbohydrate kinase family protein</fullName>
    </submittedName>
</protein>
<evidence type="ECO:0000313" key="5">
    <source>
        <dbReference type="Proteomes" id="UP000317036"/>
    </source>
</evidence>
<reference evidence="4 5" key="1">
    <citation type="submission" date="2019-07" db="EMBL/GenBank/DDBJ databases">
        <authorList>
            <person name="Kim J."/>
        </authorList>
    </citation>
    <scope>NUCLEOTIDE SEQUENCE [LARGE SCALE GENOMIC DNA]</scope>
    <source>
        <strain evidence="4 5">JC52</strain>
    </source>
</reference>
<gene>
    <name evidence="4" type="ORF">FPZ49_20105</name>
</gene>
<dbReference type="PANTHER" id="PTHR10584">
    <property type="entry name" value="SUGAR KINASE"/>
    <property type="match status" value="1"/>
</dbReference>
<dbReference type="EMBL" id="VNJI01000026">
    <property type="protein sequence ID" value="TVY08206.1"/>
    <property type="molecule type" value="Genomic_DNA"/>
</dbReference>
<keyword evidence="2 4" id="KW-0418">Kinase</keyword>
<dbReference type="Pfam" id="PF00294">
    <property type="entry name" value="PfkB"/>
    <property type="match status" value="1"/>
</dbReference>
<keyword evidence="5" id="KW-1185">Reference proteome</keyword>
<comment type="caution">
    <text evidence="4">The sequence shown here is derived from an EMBL/GenBank/DDBJ whole genome shotgun (WGS) entry which is preliminary data.</text>
</comment>
<dbReference type="Gene3D" id="3.40.1190.20">
    <property type="match status" value="1"/>
</dbReference>
<accession>A0A559K7U4</accession>
<dbReference type="PANTHER" id="PTHR10584:SF166">
    <property type="entry name" value="RIBOKINASE"/>
    <property type="match status" value="1"/>
</dbReference>
<proteinExistence type="predicted"/>
<name>A0A559K7U4_9BACL</name>